<dbReference type="PANTHER" id="PTHR43163">
    <property type="entry name" value="DIPEPTIDE TRANSPORT SYSTEM PERMEASE PROTEIN DPPB-RELATED"/>
    <property type="match status" value="1"/>
</dbReference>
<feature type="transmembrane region" description="Helical" evidence="7">
    <location>
        <begin position="283"/>
        <end position="309"/>
    </location>
</feature>
<feature type="transmembrane region" description="Helical" evidence="7">
    <location>
        <begin position="9"/>
        <end position="27"/>
    </location>
</feature>
<evidence type="ECO:0000256" key="6">
    <source>
        <dbReference type="ARBA" id="ARBA00023136"/>
    </source>
</evidence>
<evidence type="ECO:0000256" key="4">
    <source>
        <dbReference type="ARBA" id="ARBA00022692"/>
    </source>
</evidence>
<evidence type="ECO:0000313" key="10">
    <source>
        <dbReference type="Proteomes" id="UP000886800"/>
    </source>
</evidence>
<evidence type="ECO:0000313" key="9">
    <source>
        <dbReference type="EMBL" id="HIX65122.1"/>
    </source>
</evidence>
<dbReference type="Gene3D" id="1.10.3720.10">
    <property type="entry name" value="MetI-like"/>
    <property type="match status" value="1"/>
</dbReference>
<evidence type="ECO:0000256" key="5">
    <source>
        <dbReference type="ARBA" id="ARBA00022989"/>
    </source>
</evidence>
<keyword evidence="4 7" id="KW-0812">Transmembrane</keyword>
<dbReference type="SUPFAM" id="SSF161098">
    <property type="entry name" value="MetI-like"/>
    <property type="match status" value="1"/>
</dbReference>
<dbReference type="Pfam" id="PF00528">
    <property type="entry name" value="BPD_transp_1"/>
    <property type="match status" value="1"/>
</dbReference>
<evidence type="ECO:0000259" key="8">
    <source>
        <dbReference type="PROSITE" id="PS50928"/>
    </source>
</evidence>
<dbReference type="GO" id="GO:0005886">
    <property type="term" value="C:plasma membrane"/>
    <property type="evidence" value="ECO:0007669"/>
    <property type="project" value="UniProtKB-SubCell"/>
</dbReference>
<evidence type="ECO:0000256" key="3">
    <source>
        <dbReference type="ARBA" id="ARBA00022475"/>
    </source>
</evidence>
<comment type="subcellular location">
    <subcellularLocation>
        <location evidence="1 7">Cell membrane</location>
        <topology evidence="1 7">Multi-pass membrane protein</topology>
    </subcellularLocation>
</comment>
<organism evidence="9 10">
    <name type="scientific">Candidatus Anaerotruncus excrementipullorum</name>
    <dbReference type="NCBI Taxonomy" id="2838465"/>
    <lineage>
        <taxon>Bacteria</taxon>
        <taxon>Bacillati</taxon>
        <taxon>Bacillota</taxon>
        <taxon>Clostridia</taxon>
        <taxon>Eubacteriales</taxon>
        <taxon>Oscillospiraceae</taxon>
        <taxon>Anaerotruncus</taxon>
    </lineage>
</organism>
<evidence type="ECO:0000256" key="7">
    <source>
        <dbReference type="RuleBase" id="RU363032"/>
    </source>
</evidence>
<feature type="transmembrane region" description="Helical" evidence="7">
    <location>
        <begin position="135"/>
        <end position="156"/>
    </location>
</feature>
<gene>
    <name evidence="9" type="ORF">H9736_02620</name>
</gene>
<evidence type="ECO:0000256" key="2">
    <source>
        <dbReference type="ARBA" id="ARBA00022448"/>
    </source>
</evidence>
<dbReference type="InterPro" id="IPR035906">
    <property type="entry name" value="MetI-like_sf"/>
</dbReference>
<feature type="transmembrane region" description="Helical" evidence="7">
    <location>
        <begin position="176"/>
        <end position="199"/>
    </location>
</feature>
<proteinExistence type="inferred from homology"/>
<comment type="caution">
    <text evidence="9">The sequence shown here is derived from an EMBL/GenBank/DDBJ whole genome shotgun (WGS) entry which is preliminary data.</text>
</comment>
<dbReference type="GO" id="GO:0055085">
    <property type="term" value="P:transmembrane transport"/>
    <property type="evidence" value="ECO:0007669"/>
    <property type="project" value="InterPro"/>
</dbReference>
<keyword evidence="3" id="KW-1003">Cell membrane</keyword>
<sequence>MSKYILKRLLIAIPTFFGITILVYLISSMAPGSPLEMLLADPMATVEDMEALEHQLGLDQPVIIQYLKWLGSMLQGNLGISYRTGQPVWGMVMERLGPTLILTFASTIVAILVAVPLGIMSAYKPYSAWDYISSGLSFIGASTPTFFTGLVFIYLFAVKLQILPMGGMYDSGTRSLSSLLTHIIMPCMVLAIFNIGSLLRQTRGSMMEVFQEDYIRTARAKGLGEFIVVMGHALRNALIPVVTVLSTMIPFLFGGAVVAEQVFGWPGLGSLMVQSINSRDYPTIMGITVIIAIAVLLGNVVTDILYGVLDPKIRQSR</sequence>
<name>A0A9D1WQM3_9FIRM</name>
<reference evidence="9" key="2">
    <citation type="submission" date="2021-04" db="EMBL/GenBank/DDBJ databases">
        <authorList>
            <person name="Gilroy R."/>
        </authorList>
    </citation>
    <scope>NUCLEOTIDE SEQUENCE</scope>
    <source>
        <strain evidence="9">CHK188-5543</strain>
    </source>
</reference>
<dbReference type="InterPro" id="IPR045621">
    <property type="entry name" value="BPD_transp_1_N"/>
</dbReference>
<reference evidence="9" key="1">
    <citation type="journal article" date="2021" name="PeerJ">
        <title>Extensive microbial diversity within the chicken gut microbiome revealed by metagenomics and culture.</title>
        <authorList>
            <person name="Gilroy R."/>
            <person name="Ravi A."/>
            <person name="Getino M."/>
            <person name="Pursley I."/>
            <person name="Horton D.L."/>
            <person name="Alikhan N.F."/>
            <person name="Baker D."/>
            <person name="Gharbi K."/>
            <person name="Hall N."/>
            <person name="Watson M."/>
            <person name="Adriaenssens E.M."/>
            <person name="Foster-Nyarko E."/>
            <person name="Jarju S."/>
            <person name="Secka A."/>
            <person name="Antonio M."/>
            <person name="Oren A."/>
            <person name="Chaudhuri R.R."/>
            <person name="La Ragione R."/>
            <person name="Hildebrand F."/>
            <person name="Pallen M.J."/>
        </authorList>
    </citation>
    <scope>NUCLEOTIDE SEQUENCE</scope>
    <source>
        <strain evidence="9">CHK188-5543</strain>
    </source>
</reference>
<dbReference type="Proteomes" id="UP000886800">
    <property type="component" value="Unassembled WGS sequence"/>
</dbReference>
<keyword evidence="2 7" id="KW-0813">Transport</keyword>
<dbReference type="PROSITE" id="PS50928">
    <property type="entry name" value="ABC_TM1"/>
    <property type="match status" value="1"/>
</dbReference>
<dbReference type="EMBL" id="DXES01000054">
    <property type="protein sequence ID" value="HIX65122.1"/>
    <property type="molecule type" value="Genomic_DNA"/>
</dbReference>
<dbReference type="Pfam" id="PF19300">
    <property type="entry name" value="BPD_transp_1_N"/>
    <property type="match status" value="1"/>
</dbReference>
<dbReference type="InterPro" id="IPR000515">
    <property type="entry name" value="MetI-like"/>
</dbReference>
<accession>A0A9D1WQM3</accession>
<dbReference type="PANTHER" id="PTHR43163:SF6">
    <property type="entry name" value="DIPEPTIDE TRANSPORT SYSTEM PERMEASE PROTEIN DPPB-RELATED"/>
    <property type="match status" value="1"/>
</dbReference>
<feature type="transmembrane region" description="Helical" evidence="7">
    <location>
        <begin position="100"/>
        <end position="123"/>
    </location>
</feature>
<protein>
    <submittedName>
        <fullName evidence="9">ABC transporter permease</fullName>
    </submittedName>
</protein>
<comment type="similarity">
    <text evidence="7">Belongs to the binding-protein-dependent transport system permease family.</text>
</comment>
<dbReference type="AlphaFoldDB" id="A0A9D1WQM3"/>
<keyword evidence="5 7" id="KW-1133">Transmembrane helix</keyword>
<feature type="domain" description="ABC transmembrane type-1" evidence="8">
    <location>
        <begin position="96"/>
        <end position="302"/>
    </location>
</feature>
<evidence type="ECO:0000256" key="1">
    <source>
        <dbReference type="ARBA" id="ARBA00004651"/>
    </source>
</evidence>
<keyword evidence="6 7" id="KW-0472">Membrane</keyword>
<dbReference type="CDD" id="cd06261">
    <property type="entry name" value="TM_PBP2"/>
    <property type="match status" value="1"/>
</dbReference>
<feature type="transmembrane region" description="Helical" evidence="7">
    <location>
        <begin position="237"/>
        <end position="263"/>
    </location>
</feature>